<keyword evidence="2" id="KW-1185">Reference proteome</keyword>
<name>A0ACB9QL45_9MYRT</name>
<protein>
    <submittedName>
        <fullName evidence="1">Uncharacterized protein</fullName>
    </submittedName>
</protein>
<accession>A0ACB9QL45</accession>
<proteinExistence type="predicted"/>
<dbReference type="EMBL" id="CM042885">
    <property type="protein sequence ID" value="KAI4366597.1"/>
    <property type="molecule type" value="Genomic_DNA"/>
</dbReference>
<sequence>MTSGSIFLSHAIRSFQRQSVLGLGLLSLKTILVCWFRLSPKRALWFKTVQFLVTQQPWLDLYGVNVRLIAPLGGPIWRGENVEKNLAILDSDNLHERNHRKQTVFSGHYTLLDDKVEAAMLYSSMRLTILLSANPHKAEVNFH</sequence>
<gene>
    <name evidence="1" type="ORF">MLD38_022458</name>
</gene>
<comment type="caution">
    <text evidence="1">The sequence shown here is derived from an EMBL/GenBank/DDBJ whole genome shotgun (WGS) entry which is preliminary data.</text>
</comment>
<dbReference type="Proteomes" id="UP001057402">
    <property type="component" value="Chromosome 6"/>
</dbReference>
<evidence type="ECO:0000313" key="1">
    <source>
        <dbReference type="EMBL" id="KAI4366597.1"/>
    </source>
</evidence>
<reference evidence="2" key="1">
    <citation type="journal article" date="2023" name="Front. Plant Sci.">
        <title>Chromosomal-level genome assembly of Melastoma candidum provides insights into trichome evolution.</title>
        <authorList>
            <person name="Zhong Y."/>
            <person name="Wu W."/>
            <person name="Sun C."/>
            <person name="Zou P."/>
            <person name="Liu Y."/>
            <person name="Dai S."/>
            <person name="Zhou R."/>
        </authorList>
    </citation>
    <scope>NUCLEOTIDE SEQUENCE [LARGE SCALE GENOMIC DNA]</scope>
</reference>
<evidence type="ECO:0000313" key="2">
    <source>
        <dbReference type="Proteomes" id="UP001057402"/>
    </source>
</evidence>
<organism evidence="1 2">
    <name type="scientific">Melastoma candidum</name>
    <dbReference type="NCBI Taxonomy" id="119954"/>
    <lineage>
        <taxon>Eukaryota</taxon>
        <taxon>Viridiplantae</taxon>
        <taxon>Streptophyta</taxon>
        <taxon>Embryophyta</taxon>
        <taxon>Tracheophyta</taxon>
        <taxon>Spermatophyta</taxon>
        <taxon>Magnoliopsida</taxon>
        <taxon>eudicotyledons</taxon>
        <taxon>Gunneridae</taxon>
        <taxon>Pentapetalae</taxon>
        <taxon>rosids</taxon>
        <taxon>malvids</taxon>
        <taxon>Myrtales</taxon>
        <taxon>Melastomataceae</taxon>
        <taxon>Melastomatoideae</taxon>
        <taxon>Melastomateae</taxon>
        <taxon>Melastoma</taxon>
    </lineage>
</organism>